<evidence type="ECO:0000313" key="2">
    <source>
        <dbReference type="EMBL" id="SNT21538.1"/>
    </source>
</evidence>
<keyword evidence="1" id="KW-0472">Membrane</keyword>
<dbReference type="STRING" id="398843.A3K89_01235"/>
<dbReference type="RefSeq" id="WP_089248943.1">
    <property type="nucleotide sequence ID" value="NZ_FZOW01000011.1"/>
</dbReference>
<feature type="transmembrane region" description="Helical" evidence="1">
    <location>
        <begin position="12"/>
        <end position="37"/>
    </location>
</feature>
<gene>
    <name evidence="2" type="ORF">SAMN05421642_11193</name>
</gene>
<organism evidence="2 3">
    <name type="scientific">Rhodococcoides kyotonense</name>
    <dbReference type="NCBI Taxonomy" id="398843"/>
    <lineage>
        <taxon>Bacteria</taxon>
        <taxon>Bacillati</taxon>
        <taxon>Actinomycetota</taxon>
        <taxon>Actinomycetes</taxon>
        <taxon>Mycobacteriales</taxon>
        <taxon>Nocardiaceae</taxon>
        <taxon>Rhodococcoides</taxon>
    </lineage>
</organism>
<keyword evidence="1" id="KW-1133">Transmembrane helix</keyword>
<evidence type="ECO:0000256" key="1">
    <source>
        <dbReference type="SAM" id="Phobius"/>
    </source>
</evidence>
<feature type="transmembrane region" description="Helical" evidence="1">
    <location>
        <begin position="138"/>
        <end position="160"/>
    </location>
</feature>
<protein>
    <recommendedName>
        <fullName evidence="4">DUF2567 domain-containing protein</fullName>
    </recommendedName>
</protein>
<feature type="transmembrane region" description="Helical" evidence="1">
    <location>
        <begin position="64"/>
        <end position="82"/>
    </location>
</feature>
<feature type="transmembrane region" description="Helical" evidence="1">
    <location>
        <begin position="94"/>
        <end position="118"/>
    </location>
</feature>
<dbReference type="OrthoDB" id="4557003at2"/>
<dbReference type="EMBL" id="FZOW01000011">
    <property type="protein sequence ID" value="SNT21538.1"/>
    <property type="molecule type" value="Genomic_DNA"/>
</dbReference>
<reference evidence="3" key="1">
    <citation type="submission" date="2017-06" db="EMBL/GenBank/DDBJ databases">
        <authorList>
            <person name="Varghese N."/>
            <person name="Submissions S."/>
        </authorList>
    </citation>
    <scope>NUCLEOTIDE SEQUENCE [LARGE SCALE GENOMIC DNA]</scope>
    <source>
        <strain evidence="3">JCM 23211</strain>
    </source>
</reference>
<dbReference type="Pfam" id="PF10821">
    <property type="entry name" value="DUF2567"/>
    <property type="match status" value="1"/>
</dbReference>
<dbReference type="InterPro" id="IPR021213">
    <property type="entry name" value="DUF2567"/>
</dbReference>
<sequence length="189" mass="19197">MPGERIGQSASTVTAAVGAAVVAVAVGVLAGLIWALLAPAEQYVVVVPGQGAALTGESLHRFDALALFVCIAFVCGVLLPVASWTRKRFRGPVLFLGTLIGAGLGSSAMLGVGVWVAGLLHPRPDDPAVGSLVDVAPGVGSLLVLLIQPLVTSLVVLLLAAMNPHDNLVNTPDDEVSVDSEASLENDHA</sequence>
<dbReference type="AlphaFoldDB" id="A0A239KV51"/>
<name>A0A239KV51_9NOCA</name>
<accession>A0A239KV51</accession>
<dbReference type="Proteomes" id="UP000198327">
    <property type="component" value="Unassembled WGS sequence"/>
</dbReference>
<evidence type="ECO:0008006" key="4">
    <source>
        <dbReference type="Google" id="ProtNLM"/>
    </source>
</evidence>
<proteinExistence type="predicted"/>
<evidence type="ECO:0000313" key="3">
    <source>
        <dbReference type="Proteomes" id="UP000198327"/>
    </source>
</evidence>
<keyword evidence="1" id="KW-0812">Transmembrane</keyword>
<keyword evidence="3" id="KW-1185">Reference proteome</keyword>